<dbReference type="RefSeq" id="WP_345562770.1">
    <property type="nucleotide sequence ID" value="NZ_BAABDQ010000006.1"/>
</dbReference>
<keyword evidence="4" id="KW-1185">Reference proteome</keyword>
<gene>
    <name evidence="3" type="ORF">GCM10022419_034070</name>
</gene>
<evidence type="ECO:0008006" key="5">
    <source>
        <dbReference type="Google" id="ProtNLM"/>
    </source>
</evidence>
<feature type="region of interest" description="Disordered" evidence="2">
    <location>
        <begin position="1"/>
        <end position="21"/>
    </location>
</feature>
<name>A0ABP6WK44_9ACTN</name>
<organism evidence="3 4">
    <name type="scientific">Nonomuraea rosea</name>
    <dbReference type="NCBI Taxonomy" id="638574"/>
    <lineage>
        <taxon>Bacteria</taxon>
        <taxon>Bacillati</taxon>
        <taxon>Actinomycetota</taxon>
        <taxon>Actinomycetes</taxon>
        <taxon>Streptosporangiales</taxon>
        <taxon>Streptosporangiaceae</taxon>
        <taxon>Nonomuraea</taxon>
    </lineage>
</organism>
<evidence type="ECO:0000256" key="1">
    <source>
        <dbReference type="SAM" id="Coils"/>
    </source>
</evidence>
<evidence type="ECO:0000313" key="4">
    <source>
        <dbReference type="Proteomes" id="UP001500630"/>
    </source>
</evidence>
<keyword evidence="1" id="KW-0175">Coiled coil</keyword>
<dbReference type="EMBL" id="BAABDQ010000006">
    <property type="protein sequence ID" value="GAA3550958.1"/>
    <property type="molecule type" value="Genomic_DNA"/>
</dbReference>
<proteinExistence type="predicted"/>
<evidence type="ECO:0000313" key="3">
    <source>
        <dbReference type="EMBL" id="GAA3550958.1"/>
    </source>
</evidence>
<feature type="coiled-coil region" evidence="1">
    <location>
        <begin position="147"/>
        <end position="181"/>
    </location>
</feature>
<reference evidence="4" key="1">
    <citation type="journal article" date="2019" name="Int. J. Syst. Evol. Microbiol.">
        <title>The Global Catalogue of Microorganisms (GCM) 10K type strain sequencing project: providing services to taxonomists for standard genome sequencing and annotation.</title>
        <authorList>
            <consortium name="The Broad Institute Genomics Platform"/>
            <consortium name="The Broad Institute Genome Sequencing Center for Infectious Disease"/>
            <person name="Wu L."/>
            <person name="Ma J."/>
        </authorList>
    </citation>
    <scope>NUCLEOTIDE SEQUENCE [LARGE SCALE GENOMIC DNA]</scope>
    <source>
        <strain evidence="4">JCM 17326</strain>
    </source>
</reference>
<sequence>MCRTLEQGGRRCPGGHSASRTAQAARQRLSRARKALAAAEIASSQSGAAAAPDGIVDARVRVAFDAAMRNRPDYGGDSWMSITKLRRQMPDIPRADLDAVLDRMLMSGQARLMAELNQKTLTEEDRAAAIDIADEPRHLVSFSPDQAASAQAAVAVAKQRVKDAEADVTSLKQDAEQMAENADARDTPTQTAASAAADLGISTGTLYKWLKSGEIRKHGVTGRKDERGRWVITLVDDAPSIPRADVEQQIRVAYKLLAGRPGSWVGLAELREFVDAPRDQVDDVLRELERRPDVNMVPESNQKTLTPEGRDAAVNIGDQAKHLIWFDPQPAPPAVQEPARASVDDDIIAAYKALAAKPQAWIRLSEIRKRLTGWSRADVDAAFDRLLTAGRVSLEPELNRHRLSDAEYRAGEIKLGGEYRHVMQIF</sequence>
<evidence type="ECO:0000256" key="2">
    <source>
        <dbReference type="SAM" id="MobiDB-lite"/>
    </source>
</evidence>
<protein>
    <recommendedName>
        <fullName evidence="5">Helix-turn-helix domain-containing protein</fullName>
    </recommendedName>
</protein>
<accession>A0ABP6WK44</accession>
<comment type="caution">
    <text evidence="3">The sequence shown here is derived from an EMBL/GenBank/DDBJ whole genome shotgun (WGS) entry which is preliminary data.</text>
</comment>
<dbReference type="Proteomes" id="UP001500630">
    <property type="component" value="Unassembled WGS sequence"/>
</dbReference>